<reference evidence="1 2" key="1">
    <citation type="journal article" date="2021" name="bioRxiv">
        <title>Chromosome-scale and haplotype-resolved genome assembly of a tetraploid potato cultivar.</title>
        <authorList>
            <person name="Sun H."/>
            <person name="Jiao W.-B."/>
            <person name="Krause K."/>
            <person name="Campoy J.A."/>
            <person name="Goel M."/>
            <person name="Folz-Donahue K."/>
            <person name="Kukat C."/>
            <person name="Huettel B."/>
            <person name="Schneeberger K."/>
        </authorList>
    </citation>
    <scope>NUCLEOTIDE SEQUENCE [LARGE SCALE GENOMIC DNA]</scope>
    <source>
        <strain evidence="1">SolTubOtavaFocal</strain>
        <tissue evidence="1">Leaves</tissue>
    </source>
</reference>
<comment type="caution">
    <text evidence="1">The sequence shown here is derived from an EMBL/GenBank/DDBJ whole genome shotgun (WGS) entry which is preliminary data.</text>
</comment>
<name>A0ABQ7VDT8_SOLTU</name>
<dbReference type="Proteomes" id="UP000826656">
    <property type="component" value="Unassembled WGS sequence"/>
</dbReference>
<gene>
    <name evidence="1" type="ORF">KY290_017555</name>
</gene>
<evidence type="ECO:0000313" key="2">
    <source>
        <dbReference type="Proteomes" id="UP000826656"/>
    </source>
</evidence>
<sequence length="173" mass="19850">MDFVHNDQNIGVSDFEVENQFDDTLKNQQEMRDVSKLQSSDANIHHTAETTEHKKDDASGQVPQHIFEGTRNEYASDKVQQNINQSVPDPELTGSHSFFSDSQLPTDISITKIVVRSDTNTPLARNRMPSKKFKSPYLTSFRSRKREKRSCRMTFVRIFHLKAVGLQINNLPI</sequence>
<accession>A0ABQ7VDT8</accession>
<evidence type="ECO:0000313" key="1">
    <source>
        <dbReference type="EMBL" id="KAH0761482.1"/>
    </source>
</evidence>
<keyword evidence="2" id="KW-1185">Reference proteome</keyword>
<organism evidence="1 2">
    <name type="scientific">Solanum tuberosum</name>
    <name type="common">Potato</name>
    <dbReference type="NCBI Taxonomy" id="4113"/>
    <lineage>
        <taxon>Eukaryota</taxon>
        <taxon>Viridiplantae</taxon>
        <taxon>Streptophyta</taxon>
        <taxon>Embryophyta</taxon>
        <taxon>Tracheophyta</taxon>
        <taxon>Spermatophyta</taxon>
        <taxon>Magnoliopsida</taxon>
        <taxon>eudicotyledons</taxon>
        <taxon>Gunneridae</taxon>
        <taxon>Pentapetalae</taxon>
        <taxon>asterids</taxon>
        <taxon>lamiids</taxon>
        <taxon>Solanales</taxon>
        <taxon>Solanaceae</taxon>
        <taxon>Solanoideae</taxon>
        <taxon>Solaneae</taxon>
        <taxon>Solanum</taxon>
    </lineage>
</organism>
<dbReference type="EMBL" id="JAIVGD010000013">
    <property type="protein sequence ID" value="KAH0761482.1"/>
    <property type="molecule type" value="Genomic_DNA"/>
</dbReference>
<proteinExistence type="predicted"/>
<protein>
    <submittedName>
        <fullName evidence="1">Uncharacterized protein</fullName>
    </submittedName>
</protein>